<evidence type="ECO:0000256" key="8">
    <source>
        <dbReference type="ARBA" id="ARBA00022962"/>
    </source>
</evidence>
<feature type="binding site" evidence="12">
    <location>
        <position position="351"/>
    </location>
    <ligand>
        <name>L-glutamine</name>
        <dbReference type="ChEBI" id="CHEBI:58359"/>
    </ligand>
</feature>
<sequence>MTKFVFVTGGVVSSLGKGIAAASLAAILESRGLKVTMLKLDPYINVDPGTMSPTQHGEVFVTDDGAETDLDLGHYERFISTRMKKVNNFTTGQIYESVIRKERRGEYLGKTVQVIPHITNEIQDYIRRGAEGVDVALVEIGGTVGDIESLPFLEAARQLSLRSGRKGAAFVHLTLVPWIASAGELKTKPTQHSVQKLREIGISPNALLCRADRRIPDDERAKISLFANVEEQAVISVWDVDTIYKVPQVLHDQGLDDIILEALGLEAPKADLSVWTKLIHTLENPKHEVTIGMVGKYVDLIESYKSLTEALRHAGIHTESRVNIEYLDSEEIESKGCDHLAKYDAILVPGGFGKRGVEGKIMAARYARENKIPYLGICLGMQVALIEYARHMAGFPNANSTEFDQDTDQPVVALINEWQNHDGKVERRDENSDLGGTMRLGAQTCAVNPGTLAAEIYGNVVTERHRHRYEGNNYYLPKVEAAGLIVSARTPNEDLLEIMELPRSGDNAHPWYMGVQFHPEFKSTPRNGHPLFTSFIRAALAHQAANTNVAANVQTEVQTSAPALQGDAA</sequence>
<comment type="catalytic activity">
    <reaction evidence="10 12">
        <text>UTP + L-glutamine + ATP + H2O = CTP + L-glutamate + ADP + phosphate + 2 H(+)</text>
        <dbReference type="Rhea" id="RHEA:26426"/>
        <dbReference type="ChEBI" id="CHEBI:15377"/>
        <dbReference type="ChEBI" id="CHEBI:15378"/>
        <dbReference type="ChEBI" id="CHEBI:29985"/>
        <dbReference type="ChEBI" id="CHEBI:30616"/>
        <dbReference type="ChEBI" id="CHEBI:37563"/>
        <dbReference type="ChEBI" id="CHEBI:43474"/>
        <dbReference type="ChEBI" id="CHEBI:46398"/>
        <dbReference type="ChEBI" id="CHEBI:58359"/>
        <dbReference type="ChEBI" id="CHEBI:456216"/>
        <dbReference type="EC" id="6.3.4.2"/>
    </reaction>
</comment>
<dbReference type="NCBIfam" id="NF003792">
    <property type="entry name" value="PRK05380.1"/>
    <property type="match status" value="1"/>
</dbReference>
<feature type="active site" evidence="12">
    <location>
        <position position="518"/>
    </location>
</feature>
<feature type="binding site" evidence="12">
    <location>
        <begin position="146"/>
        <end position="148"/>
    </location>
    <ligand>
        <name>CTP</name>
        <dbReference type="ChEBI" id="CHEBI:37563"/>
        <note>allosteric inhibitor</note>
    </ligand>
</feature>
<dbReference type="GO" id="GO:0044210">
    <property type="term" value="P:'de novo' CTP biosynthetic process"/>
    <property type="evidence" value="ECO:0007669"/>
    <property type="project" value="UniProtKB-UniRule"/>
</dbReference>
<keyword evidence="3 12" id="KW-0436">Ligase</keyword>
<dbReference type="NCBIfam" id="TIGR00337">
    <property type="entry name" value="PyrG"/>
    <property type="match status" value="1"/>
</dbReference>
<feature type="binding site" evidence="12">
    <location>
        <position position="468"/>
    </location>
    <ligand>
        <name>L-glutamine</name>
        <dbReference type="ChEBI" id="CHEBI:58359"/>
    </ligand>
</feature>
<evidence type="ECO:0000256" key="1">
    <source>
        <dbReference type="ARBA" id="ARBA00005171"/>
    </source>
</evidence>
<feature type="binding site" evidence="12">
    <location>
        <position position="222"/>
    </location>
    <ligand>
        <name>UTP</name>
        <dbReference type="ChEBI" id="CHEBI:46398"/>
    </ligand>
</feature>
<dbReference type="SUPFAM" id="SSF52540">
    <property type="entry name" value="P-loop containing nucleoside triphosphate hydrolases"/>
    <property type="match status" value="1"/>
</dbReference>
<feature type="active site" description="Nucleophile; for glutamine hydrolysis" evidence="12">
    <location>
        <position position="378"/>
    </location>
</feature>
<comment type="activity regulation">
    <text evidence="12">Allosterically activated by GTP, when glutamine is the substrate; GTP has no effect on the reaction when ammonia is the substrate. The allosteric effector GTP functions by stabilizing the protein conformation that binds the tetrahedral intermediate(s) formed during glutamine hydrolysis. Inhibited by the product CTP, via allosteric rather than competitive inhibition.</text>
</comment>
<dbReference type="InterPro" id="IPR017926">
    <property type="entry name" value="GATASE"/>
</dbReference>
<dbReference type="FunFam" id="3.40.50.300:FF:000009">
    <property type="entry name" value="CTP synthase"/>
    <property type="match status" value="1"/>
</dbReference>
<dbReference type="CDD" id="cd03113">
    <property type="entry name" value="CTPS_N"/>
    <property type="match status" value="1"/>
</dbReference>
<dbReference type="InterPro" id="IPR033828">
    <property type="entry name" value="GATase1_CTP_Synthase"/>
</dbReference>
<keyword evidence="7 12" id="KW-0460">Magnesium</keyword>
<dbReference type="CDD" id="cd01746">
    <property type="entry name" value="GATase1_CTP_Synthase"/>
    <property type="match status" value="1"/>
</dbReference>
<dbReference type="Gene3D" id="3.40.50.880">
    <property type="match status" value="1"/>
</dbReference>
<comment type="catalytic activity">
    <reaction evidence="12">
        <text>UTP + NH4(+) + ATP = CTP + ADP + phosphate + 2 H(+)</text>
        <dbReference type="Rhea" id="RHEA:16597"/>
        <dbReference type="ChEBI" id="CHEBI:15378"/>
        <dbReference type="ChEBI" id="CHEBI:28938"/>
        <dbReference type="ChEBI" id="CHEBI:30616"/>
        <dbReference type="ChEBI" id="CHEBI:37563"/>
        <dbReference type="ChEBI" id="CHEBI:43474"/>
        <dbReference type="ChEBI" id="CHEBI:46398"/>
        <dbReference type="ChEBI" id="CHEBI:456216"/>
    </reaction>
</comment>
<accession>A0A7Y2JX15</accession>
<feature type="domain" description="Glutamine amidotransferase" evidence="13">
    <location>
        <begin position="300"/>
        <end position="537"/>
    </location>
</feature>
<dbReference type="EC" id="6.3.4.2" evidence="12"/>
<evidence type="ECO:0000256" key="10">
    <source>
        <dbReference type="ARBA" id="ARBA00047781"/>
    </source>
</evidence>
<gene>
    <name evidence="12" type="primary">pyrG</name>
    <name evidence="15" type="ORF">HGB41_05595</name>
</gene>
<keyword evidence="8 12" id="KW-0315">Glutamine amidotransferase</keyword>
<feature type="binding site" evidence="12">
    <location>
        <position position="13"/>
    </location>
    <ligand>
        <name>UTP</name>
        <dbReference type="ChEBI" id="CHEBI:46398"/>
    </ligand>
</feature>
<comment type="caution">
    <text evidence="15">The sequence shown here is derived from an EMBL/GenBank/DDBJ whole genome shotgun (WGS) entry which is preliminary data.</text>
</comment>
<dbReference type="HAMAP" id="MF_01227">
    <property type="entry name" value="PyrG"/>
    <property type="match status" value="1"/>
</dbReference>
<keyword evidence="16" id="KW-1185">Reference proteome</keyword>
<evidence type="ECO:0000259" key="14">
    <source>
        <dbReference type="Pfam" id="PF06418"/>
    </source>
</evidence>
<evidence type="ECO:0000256" key="5">
    <source>
        <dbReference type="ARBA" id="ARBA00022741"/>
    </source>
</evidence>
<evidence type="ECO:0000256" key="11">
    <source>
        <dbReference type="ARBA" id="ARBA00059148"/>
    </source>
</evidence>
<feature type="binding site" evidence="12">
    <location>
        <begin position="186"/>
        <end position="191"/>
    </location>
    <ligand>
        <name>UTP</name>
        <dbReference type="ChEBI" id="CHEBI:46398"/>
    </ligand>
</feature>
<dbReference type="GO" id="GO:0003883">
    <property type="term" value="F:CTP synthase activity"/>
    <property type="evidence" value="ECO:0007669"/>
    <property type="project" value="UniProtKB-UniRule"/>
</dbReference>
<evidence type="ECO:0000256" key="9">
    <source>
        <dbReference type="ARBA" id="ARBA00022975"/>
    </source>
</evidence>
<feature type="domain" description="CTP synthase N-terminal" evidence="14">
    <location>
        <begin position="3"/>
        <end position="265"/>
    </location>
</feature>
<comment type="subunit">
    <text evidence="12">Homotetramer.</text>
</comment>
<feature type="binding site" evidence="12">
    <location>
        <position position="240"/>
    </location>
    <ligand>
        <name>ATP</name>
        <dbReference type="ChEBI" id="CHEBI:30616"/>
    </ligand>
</feature>
<dbReference type="PROSITE" id="PS51273">
    <property type="entry name" value="GATASE_TYPE_1"/>
    <property type="match status" value="1"/>
</dbReference>
<protein>
    <recommendedName>
        <fullName evidence="12">CTP synthase</fullName>
        <ecNumber evidence="12">6.3.4.2</ecNumber>
    </recommendedName>
    <alternativeName>
        <fullName evidence="12">Cytidine 5'-triphosphate synthase</fullName>
    </alternativeName>
    <alternativeName>
        <fullName evidence="12">Cytidine triphosphate synthetase</fullName>
        <shortName evidence="12">CTP synthetase</shortName>
        <shortName evidence="12">CTPS</shortName>
    </alternativeName>
    <alternativeName>
        <fullName evidence="12">UTP--ammonia ligase</fullName>
    </alternativeName>
</protein>
<feature type="binding site" evidence="12">
    <location>
        <position position="71"/>
    </location>
    <ligand>
        <name>Mg(2+)</name>
        <dbReference type="ChEBI" id="CHEBI:18420"/>
    </ligand>
</feature>
<feature type="binding site" evidence="12">
    <location>
        <position position="139"/>
    </location>
    <ligand>
        <name>Mg(2+)</name>
        <dbReference type="ChEBI" id="CHEBI:18420"/>
    </ligand>
</feature>
<dbReference type="GO" id="GO:0019856">
    <property type="term" value="P:pyrimidine nucleobase biosynthetic process"/>
    <property type="evidence" value="ECO:0007669"/>
    <property type="project" value="TreeGrafter"/>
</dbReference>
<feature type="binding site" evidence="12">
    <location>
        <begin position="14"/>
        <end position="19"/>
    </location>
    <ligand>
        <name>ATP</name>
        <dbReference type="ChEBI" id="CHEBI:30616"/>
    </ligand>
</feature>
<feature type="binding site" evidence="12">
    <location>
        <position position="71"/>
    </location>
    <ligand>
        <name>ATP</name>
        <dbReference type="ChEBI" id="CHEBI:30616"/>
    </ligand>
</feature>
<dbReference type="GO" id="GO:0005829">
    <property type="term" value="C:cytosol"/>
    <property type="evidence" value="ECO:0007669"/>
    <property type="project" value="TreeGrafter"/>
</dbReference>
<evidence type="ECO:0000256" key="6">
    <source>
        <dbReference type="ARBA" id="ARBA00022840"/>
    </source>
</evidence>
<dbReference type="InterPro" id="IPR029062">
    <property type="entry name" value="Class_I_gatase-like"/>
</dbReference>
<evidence type="ECO:0000259" key="13">
    <source>
        <dbReference type="Pfam" id="PF00117"/>
    </source>
</evidence>
<dbReference type="FunFam" id="3.40.50.880:FF:000002">
    <property type="entry name" value="CTP synthase"/>
    <property type="match status" value="1"/>
</dbReference>
<dbReference type="EMBL" id="JABAIV010000002">
    <property type="protein sequence ID" value="NNG22475.1"/>
    <property type="molecule type" value="Genomic_DNA"/>
</dbReference>
<feature type="active site" evidence="12">
    <location>
        <position position="520"/>
    </location>
</feature>
<dbReference type="AlphaFoldDB" id="A0A7Y2JX15"/>
<comment type="pathway">
    <text evidence="1 12">Pyrimidine metabolism; CTP biosynthesis via de novo pathway; CTP from UDP: step 2/2.</text>
</comment>
<dbReference type="PANTHER" id="PTHR11550">
    <property type="entry name" value="CTP SYNTHASE"/>
    <property type="match status" value="1"/>
</dbReference>
<organism evidence="15 16">
    <name type="scientific">Telluria aromaticivorans</name>
    <dbReference type="NCBI Taxonomy" id="2725995"/>
    <lineage>
        <taxon>Bacteria</taxon>
        <taxon>Pseudomonadati</taxon>
        <taxon>Pseudomonadota</taxon>
        <taxon>Betaproteobacteria</taxon>
        <taxon>Burkholderiales</taxon>
        <taxon>Oxalobacteraceae</taxon>
        <taxon>Telluria group</taxon>
        <taxon>Telluria</taxon>
    </lineage>
</organism>
<dbReference type="Proteomes" id="UP000533905">
    <property type="component" value="Unassembled WGS sequence"/>
</dbReference>
<dbReference type="InterPro" id="IPR027417">
    <property type="entry name" value="P-loop_NTPase"/>
</dbReference>
<dbReference type="InterPro" id="IPR017456">
    <property type="entry name" value="CTP_synthase_N"/>
</dbReference>
<dbReference type="Pfam" id="PF00117">
    <property type="entry name" value="GATase"/>
    <property type="match status" value="1"/>
</dbReference>
<comment type="miscellaneous">
    <text evidence="12">CTPSs have evolved a hybrid strategy for distinguishing between UTP and CTP. The overlapping regions of the product feedback inhibitory and substrate sites recognize a common feature in both compounds, the triphosphate moiety. To differentiate isosteric substrate and product pyrimidine rings, an additional pocket far from the expected kinase/ligase catalytic site, specifically recognizes the cytosine and ribose portions of the product inhibitor.</text>
</comment>
<keyword evidence="4 12" id="KW-0479">Metal-binding</keyword>
<dbReference type="GO" id="GO:0005524">
    <property type="term" value="F:ATP binding"/>
    <property type="evidence" value="ECO:0007669"/>
    <property type="project" value="UniProtKB-KW"/>
</dbReference>
<dbReference type="GO" id="GO:0046872">
    <property type="term" value="F:metal ion binding"/>
    <property type="evidence" value="ECO:0007669"/>
    <property type="project" value="UniProtKB-KW"/>
</dbReference>
<feature type="binding site" evidence="12">
    <location>
        <position position="13"/>
    </location>
    <ligand>
        <name>CTP</name>
        <dbReference type="ChEBI" id="CHEBI:37563"/>
        <note>allosteric inhibitor</note>
    </ligand>
</feature>
<feature type="binding site" evidence="12">
    <location>
        <begin position="186"/>
        <end position="191"/>
    </location>
    <ligand>
        <name>CTP</name>
        <dbReference type="ChEBI" id="CHEBI:37563"/>
        <note>allosteric inhibitor</note>
    </ligand>
</feature>
<keyword evidence="6 12" id="KW-0067">ATP-binding</keyword>
<comment type="function">
    <text evidence="11 12">Catalyzes the ATP-dependent amination of UTP to CTP with either L-glutamine or ammonia as the source of nitrogen. Regulates intracellular CTP levels through interactions with the four ribonucleotide triphosphates.</text>
</comment>
<dbReference type="InterPro" id="IPR004468">
    <property type="entry name" value="CTP_synthase"/>
</dbReference>
<dbReference type="UniPathway" id="UPA00159">
    <property type="reaction ID" value="UER00277"/>
</dbReference>
<proteinExistence type="inferred from homology"/>
<dbReference type="GO" id="GO:0042802">
    <property type="term" value="F:identical protein binding"/>
    <property type="evidence" value="ECO:0007669"/>
    <property type="project" value="TreeGrafter"/>
</dbReference>
<comment type="caution">
    <text evidence="12">Lacks conserved residue(s) required for the propagation of feature annotation.</text>
</comment>
<evidence type="ECO:0000256" key="3">
    <source>
        <dbReference type="ARBA" id="ARBA00022598"/>
    </source>
</evidence>
<evidence type="ECO:0000256" key="12">
    <source>
        <dbReference type="HAMAP-Rule" id="MF_01227"/>
    </source>
</evidence>
<reference evidence="15 16" key="1">
    <citation type="submission" date="2020-04" db="EMBL/GenBank/DDBJ databases">
        <title>Massilia sp. nov., a cold adapted bacteria isolated from Arctic soil.</title>
        <authorList>
            <person name="Son J."/>
            <person name="Ka J.-O."/>
        </authorList>
    </citation>
    <scope>NUCLEOTIDE SEQUENCE [LARGE SCALE GENOMIC DNA]</scope>
    <source>
        <strain evidence="15 16">ML15P13</strain>
    </source>
</reference>
<keyword evidence="5 12" id="KW-0547">Nucleotide-binding</keyword>
<feature type="binding site" evidence="12">
    <location>
        <position position="402"/>
    </location>
    <ligand>
        <name>L-glutamine</name>
        <dbReference type="ChEBI" id="CHEBI:58359"/>
    </ligand>
</feature>
<comment type="catalytic activity">
    <reaction evidence="12">
        <text>L-glutamine + H2O = L-glutamate + NH4(+)</text>
        <dbReference type="Rhea" id="RHEA:15889"/>
        <dbReference type="ChEBI" id="CHEBI:15377"/>
        <dbReference type="ChEBI" id="CHEBI:28938"/>
        <dbReference type="ChEBI" id="CHEBI:29985"/>
        <dbReference type="ChEBI" id="CHEBI:58359"/>
    </reaction>
</comment>
<dbReference type="SUPFAM" id="SSF52317">
    <property type="entry name" value="Class I glutamine amidotransferase-like"/>
    <property type="match status" value="1"/>
</dbReference>
<name>A0A7Y2JX15_9BURK</name>
<dbReference type="Pfam" id="PF06418">
    <property type="entry name" value="CTP_synth_N"/>
    <property type="match status" value="1"/>
</dbReference>
<feature type="binding site" evidence="12">
    <location>
        <begin position="379"/>
        <end position="382"/>
    </location>
    <ligand>
        <name>L-glutamine</name>
        <dbReference type="ChEBI" id="CHEBI:58359"/>
    </ligand>
</feature>
<evidence type="ECO:0000313" key="15">
    <source>
        <dbReference type="EMBL" id="NNG22475.1"/>
    </source>
</evidence>
<feature type="region of interest" description="Amidoligase domain" evidence="12">
    <location>
        <begin position="1"/>
        <end position="265"/>
    </location>
</feature>
<dbReference type="PANTHER" id="PTHR11550:SF0">
    <property type="entry name" value="CTP SYNTHASE-RELATED"/>
    <property type="match status" value="1"/>
</dbReference>
<comment type="similarity">
    <text evidence="2 12">Belongs to the CTP synthase family.</text>
</comment>
<keyword evidence="9 12" id="KW-0665">Pyrimidine biosynthesis</keyword>
<dbReference type="GO" id="GO:0097268">
    <property type="term" value="C:cytoophidium"/>
    <property type="evidence" value="ECO:0007669"/>
    <property type="project" value="UniProtKB-ARBA"/>
</dbReference>
<feature type="binding site" evidence="12">
    <location>
        <position position="222"/>
    </location>
    <ligand>
        <name>CTP</name>
        <dbReference type="ChEBI" id="CHEBI:37563"/>
        <note>allosteric inhibitor</note>
    </ligand>
</feature>
<dbReference type="Gene3D" id="3.40.50.300">
    <property type="entry name" value="P-loop containing nucleotide triphosphate hydrolases"/>
    <property type="match status" value="1"/>
</dbReference>
<evidence type="ECO:0000313" key="16">
    <source>
        <dbReference type="Proteomes" id="UP000533905"/>
    </source>
</evidence>
<evidence type="ECO:0000256" key="2">
    <source>
        <dbReference type="ARBA" id="ARBA00007533"/>
    </source>
</evidence>
<evidence type="ECO:0000256" key="7">
    <source>
        <dbReference type="ARBA" id="ARBA00022842"/>
    </source>
</evidence>
<dbReference type="RefSeq" id="WP_171082092.1">
    <property type="nucleotide sequence ID" value="NZ_JABAIV010000002.1"/>
</dbReference>
<evidence type="ECO:0000256" key="4">
    <source>
        <dbReference type="ARBA" id="ARBA00022723"/>
    </source>
</evidence>